<accession>A0ABQ1NHB3</accession>
<proteinExistence type="predicted"/>
<dbReference type="InterPro" id="IPR036374">
    <property type="entry name" value="OxRdtase_Mopterin-bd_sf"/>
</dbReference>
<protein>
    <submittedName>
        <fullName evidence="2">Oxidoreductase</fullName>
    </submittedName>
</protein>
<keyword evidence="3" id="KW-1185">Reference proteome</keyword>
<evidence type="ECO:0000313" key="3">
    <source>
        <dbReference type="Proteomes" id="UP000597301"/>
    </source>
</evidence>
<keyword evidence="1" id="KW-0732">Signal</keyword>
<dbReference type="Proteomes" id="UP000597301">
    <property type="component" value="Unassembled WGS sequence"/>
</dbReference>
<dbReference type="Gene3D" id="3.90.420.10">
    <property type="entry name" value="Oxidoreductase, molybdopterin-binding domain"/>
    <property type="match status" value="1"/>
</dbReference>
<name>A0ABQ1NHB3_9GAMM</name>
<sequence>MNKHLISKVILFFGGALIIHSAQALEAPTGSVILEVAGNITQTNAGSEAHFDKAMLEALAQRTTQTSTPWHDGVVSFEGPLGRALLDAVGAEGEQLRVVALNDYASTVPISDFYDHEVIFAMRADDQPLRIRDHGPLFIIYPFDENPSLLNEEILTRSVWQVKRIEVE</sequence>
<reference evidence="3" key="1">
    <citation type="journal article" date="2019" name="Int. J. Syst. Evol. Microbiol.">
        <title>The Global Catalogue of Microorganisms (GCM) 10K type strain sequencing project: providing services to taxonomists for standard genome sequencing and annotation.</title>
        <authorList>
            <consortium name="The Broad Institute Genomics Platform"/>
            <consortium name="The Broad Institute Genome Sequencing Center for Infectious Disease"/>
            <person name="Wu L."/>
            <person name="Ma J."/>
        </authorList>
    </citation>
    <scope>NUCLEOTIDE SEQUENCE [LARGE SCALE GENOMIC DNA]</scope>
    <source>
        <strain evidence="3">CGMCC 1.15122</strain>
    </source>
</reference>
<dbReference type="RefSeq" id="WP_188637830.1">
    <property type="nucleotide sequence ID" value="NZ_BMHM01000001.1"/>
</dbReference>
<evidence type="ECO:0000313" key="2">
    <source>
        <dbReference type="EMBL" id="GGC77241.1"/>
    </source>
</evidence>
<dbReference type="EMBL" id="BMHM01000001">
    <property type="protein sequence ID" value="GGC77241.1"/>
    <property type="molecule type" value="Genomic_DNA"/>
</dbReference>
<evidence type="ECO:0000256" key="1">
    <source>
        <dbReference type="SAM" id="SignalP"/>
    </source>
</evidence>
<organism evidence="2 3">
    <name type="scientific">Vreelandella lutescens</name>
    <dbReference type="NCBI Taxonomy" id="1602943"/>
    <lineage>
        <taxon>Bacteria</taxon>
        <taxon>Pseudomonadati</taxon>
        <taxon>Pseudomonadota</taxon>
        <taxon>Gammaproteobacteria</taxon>
        <taxon>Oceanospirillales</taxon>
        <taxon>Halomonadaceae</taxon>
        <taxon>Vreelandella</taxon>
    </lineage>
</organism>
<feature type="signal peptide" evidence="1">
    <location>
        <begin position="1"/>
        <end position="24"/>
    </location>
</feature>
<comment type="caution">
    <text evidence="2">The sequence shown here is derived from an EMBL/GenBank/DDBJ whole genome shotgun (WGS) entry which is preliminary data.</text>
</comment>
<dbReference type="SUPFAM" id="SSF56524">
    <property type="entry name" value="Oxidoreductase molybdopterin-binding domain"/>
    <property type="match status" value="1"/>
</dbReference>
<feature type="chain" id="PRO_5045983131" evidence="1">
    <location>
        <begin position="25"/>
        <end position="168"/>
    </location>
</feature>
<gene>
    <name evidence="2" type="ORF">GCM10011382_03900</name>
</gene>